<keyword evidence="1" id="KW-0472">Membrane</keyword>
<dbReference type="Proteomes" id="UP000005012">
    <property type="component" value="Chromosome"/>
</dbReference>
<dbReference type="OrthoDB" id="7618855at2"/>
<keyword evidence="2" id="KW-0732">Signal</keyword>
<evidence type="ECO:0008006" key="5">
    <source>
        <dbReference type="Google" id="ProtNLM"/>
    </source>
</evidence>
<feature type="transmembrane region" description="Helical" evidence="1">
    <location>
        <begin position="104"/>
        <end position="129"/>
    </location>
</feature>
<keyword evidence="1" id="KW-1133">Transmembrane helix</keyword>
<feature type="chain" id="PRO_5007303758" description="Small integral membrane protein" evidence="2">
    <location>
        <begin position="25"/>
        <end position="168"/>
    </location>
</feature>
<dbReference type="AlphaFoldDB" id="A0A140NJW3"/>
<feature type="transmembrane region" description="Helical" evidence="1">
    <location>
        <begin position="34"/>
        <end position="51"/>
    </location>
</feature>
<dbReference type="InterPro" id="IPR018681">
    <property type="entry name" value="DUF2165_transmembrane"/>
</dbReference>
<dbReference type="EMBL" id="CP003488">
    <property type="protein sequence ID" value="AFH92958.1"/>
    <property type="molecule type" value="Genomic_DNA"/>
</dbReference>
<evidence type="ECO:0000313" key="3">
    <source>
        <dbReference type="EMBL" id="AFH92958.1"/>
    </source>
</evidence>
<name>A0A140NJW3_PROSM</name>
<proteinExistence type="predicted"/>
<evidence type="ECO:0000313" key="4">
    <source>
        <dbReference type="Proteomes" id="UP000005012"/>
    </source>
</evidence>
<accession>A0A140NJW3</accession>
<keyword evidence="1" id="KW-0812">Transmembrane</keyword>
<reference evidence="3 4" key="1">
    <citation type="journal article" date="2012" name="J. Bacteriol.">
        <title>Complete Genome Sequence of Providencia stuartii Clinical Isolate MRSN 2154.</title>
        <authorList>
            <person name="Clifford R.J."/>
            <person name="Hang J."/>
            <person name="Riley M.C."/>
            <person name="Onmus-Leone F."/>
            <person name="Kuschner R.A."/>
            <person name="Lesho E.P."/>
            <person name="Waterman P.E."/>
        </authorList>
    </citation>
    <scope>NUCLEOTIDE SEQUENCE [LARGE SCALE GENOMIC DNA]</scope>
    <source>
        <strain evidence="3 4">MRSN 2154</strain>
    </source>
</reference>
<feature type="transmembrane region" description="Helical" evidence="1">
    <location>
        <begin position="63"/>
        <end position="84"/>
    </location>
</feature>
<evidence type="ECO:0000256" key="2">
    <source>
        <dbReference type="SAM" id="SignalP"/>
    </source>
</evidence>
<dbReference type="RefSeq" id="WP_014656607.1">
    <property type="nucleotide sequence ID" value="NC_017731.1"/>
</dbReference>
<protein>
    <recommendedName>
        <fullName evidence="5">Small integral membrane protein</fullName>
    </recommendedName>
</protein>
<gene>
    <name evidence="3" type="ordered locus">S70_05410</name>
</gene>
<feature type="transmembrane region" description="Helical" evidence="1">
    <location>
        <begin position="141"/>
        <end position="158"/>
    </location>
</feature>
<sequence length="168" mass="19391">MIIRLSKSLCVCAIALFISFTAFNNLTDYNTNFLFVQHVLTMDAIFPNANVKYRAINSPPFHHLVYITIISIEIIAALICWWGAFILFKNINKNAVAFNQSKKWAIIGLTLAFLLWQVVFMSIGGEWFAMWMSKQWNGIPNAFRFFITILLVLMYVTARDSDDEKPHE</sequence>
<feature type="signal peptide" evidence="2">
    <location>
        <begin position="1"/>
        <end position="24"/>
    </location>
</feature>
<dbReference type="HOGENOM" id="CLU_110234_0_0_6"/>
<organism evidence="3 4">
    <name type="scientific">Providencia stuartii (strain MRSN 2154)</name>
    <dbReference type="NCBI Taxonomy" id="1157951"/>
    <lineage>
        <taxon>Bacteria</taxon>
        <taxon>Pseudomonadati</taxon>
        <taxon>Pseudomonadota</taxon>
        <taxon>Gammaproteobacteria</taxon>
        <taxon>Enterobacterales</taxon>
        <taxon>Morganellaceae</taxon>
        <taxon>Providencia</taxon>
    </lineage>
</organism>
<evidence type="ECO:0000256" key="1">
    <source>
        <dbReference type="SAM" id="Phobius"/>
    </source>
</evidence>
<dbReference type="GeneID" id="93518256"/>
<reference evidence="4" key="2">
    <citation type="submission" date="2012-04" db="EMBL/GenBank/DDBJ databases">
        <title>Complete genome sequence of Providencia stuartii clinical isolate MRSN 2154.</title>
        <authorList>
            <person name="Clifford R.J."/>
            <person name="Hang J."/>
            <person name="Riley M.C."/>
            <person name="Onmus-Leone F."/>
            <person name="Kuschner R.A."/>
            <person name="Lesho E.P."/>
            <person name="Waterman P.E."/>
        </authorList>
    </citation>
    <scope>NUCLEOTIDE SEQUENCE [LARGE SCALE GENOMIC DNA]</scope>
    <source>
        <strain evidence="4">MRSN 2154</strain>
    </source>
</reference>
<dbReference type="Pfam" id="PF09933">
    <property type="entry name" value="DUF2165"/>
    <property type="match status" value="1"/>
</dbReference>
<dbReference type="KEGG" id="psi:S70_05410"/>
<dbReference type="PATRIC" id="fig|1157951.4.peg.1072"/>